<dbReference type="AlphaFoldDB" id="A0A0D3JGE2"/>
<dbReference type="Gene3D" id="3.30.200.20">
    <property type="entry name" value="Phosphorylase Kinase, domain 1"/>
    <property type="match status" value="2"/>
</dbReference>
<dbReference type="HOGENOM" id="CLU_000288_181_1_1"/>
<keyword evidence="4" id="KW-0808">Transferase</keyword>
<dbReference type="InterPro" id="IPR050117">
    <property type="entry name" value="MAPK"/>
</dbReference>
<dbReference type="PROSITE" id="PS00107">
    <property type="entry name" value="PROTEIN_KINASE_ATP"/>
    <property type="match status" value="1"/>
</dbReference>
<dbReference type="GeneID" id="17268122"/>
<dbReference type="PROSITE" id="PS00108">
    <property type="entry name" value="PROTEIN_KINASE_ST"/>
    <property type="match status" value="1"/>
</dbReference>
<dbReference type="PANTHER" id="PTHR24055">
    <property type="entry name" value="MITOGEN-ACTIVATED PROTEIN KINASE"/>
    <property type="match status" value="1"/>
</dbReference>
<dbReference type="InterPro" id="IPR011009">
    <property type="entry name" value="Kinase-like_dom_sf"/>
</dbReference>
<dbReference type="InterPro" id="IPR008271">
    <property type="entry name" value="Ser/Thr_kinase_AS"/>
</dbReference>
<keyword evidence="1 3" id="KW-0547">Nucleotide-binding</keyword>
<dbReference type="PaxDb" id="2903-EOD22577"/>
<evidence type="ECO:0000256" key="1">
    <source>
        <dbReference type="ARBA" id="ARBA00022741"/>
    </source>
</evidence>
<evidence type="ECO:0000313" key="6">
    <source>
        <dbReference type="EnsemblProtists" id="EOD22577"/>
    </source>
</evidence>
<sequence>MQDEEVDRHVLRKYDVEAKLGKGAYAVVFRATDRKTKGTVALKKIFDAFQNSTDAQRTFREIMYLQAMNGHENIIRLQNVLKAENDRDIYLVFDHMDTDLHAVIRANILEPVHKQFIIYQCLKALLYCHSGDLIHRDLKPSNLLLDEEAVDMWAVGCIIAEMFVGAPLLAGSSTMNQLQKTLAVTGFPSRGDIDACGSKYAAKMLESLEQPSALRDLSADMKGAPPDAADLARQLLRFNPARRPDVRACLRHAWMADFATGDEPTCPAALEVPIDDDTKFSVSDYRDRLYKDVVARRKDRAARMAAYFPKARDSASASRASTAER</sequence>
<dbReference type="eggNOG" id="KOG0660">
    <property type="taxonomic scope" value="Eukaryota"/>
</dbReference>
<protein>
    <recommendedName>
        <fullName evidence="5">Protein kinase domain-containing protein</fullName>
    </recommendedName>
</protein>
<dbReference type="SUPFAM" id="SSF56112">
    <property type="entry name" value="Protein kinase-like (PK-like)"/>
    <property type="match status" value="1"/>
</dbReference>
<evidence type="ECO:0000256" key="2">
    <source>
        <dbReference type="ARBA" id="ARBA00022840"/>
    </source>
</evidence>
<dbReference type="PROSITE" id="PS50011">
    <property type="entry name" value="PROTEIN_KINASE_DOM"/>
    <property type="match status" value="1"/>
</dbReference>
<dbReference type="SMART" id="SM00220">
    <property type="entry name" value="S_TKc"/>
    <property type="match status" value="1"/>
</dbReference>
<dbReference type="FunFam" id="3.30.200.20:FF:000166">
    <property type="entry name" value="Mitogen-activated protein kinase"/>
    <property type="match status" value="1"/>
</dbReference>
<organism evidence="6 7">
    <name type="scientific">Emiliania huxleyi (strain CCMP1516)</name>
    <dbReference type="NCBI Taxonomy" id="280463"/>
    <lineage>
        <taxon>Eukaryota</taxon>
        <taxon>Haptista</taxon>
        <taxon>Haptophyta</taxon>
        <taxon>Prymnesiophyceae</taxon>
        <taxon>Isochrysidales</taxon>
        <taxon>Noelaerhabdaceae</taxon>
        <taxon>Emiliania</taxon>
    </lineage>
</organism>
<dbReference type="RefSeq" id="XP_005775006.1">
    <property type="nucleotide sequence ID" value="XM_005774949.1"/>
</dbReference>
<reference evidence="7" key="1">
    <citation type="journal article" date="2013" name="Nature">
        <title>Pan genome of the phytoplankton Emiliania underpins its global distribution.</title>
        <authorList>
            <person name="Read B.A."/>
            <person name="Kegel J."/>
            <person name="Klute M.J."/>
            <person name="Kuo A."/>
            <person name="Lefebvre S.C."/>
            <person name="Maumus F."/>
            <person name="Mayer C."/>
            <person name="Miller J."/>
            <person name="Monier A."/>
            <person name="Salamov A."/>
            <person name="Young J."/>
            <person name="Aguilar M."/>
            <person name="Claverie J.M."/>
            <person name="Frickenhaus S."/>
            <person name="Gonzalez K."/>
            <person name="Herman E.K."/>
            <person name="Lin Y.C."/>
            <person name="Napier J."/>
            <person name="Ogata H."/>
            <person name="Sarno A.F."/>
            <person name="Shmutz J."/>
            <person name="Schroeder D."/>
            <person name="de Vargas C."/>
            <person name="Verret F."/>
            <person name="von Dassow P."/>
            <person name="Valentin K."/>
            <person name="Van de Peer Y."/>
            <person name="Wheeler G."/>
            <person name="Dacks J.B."/>
            <person name="Delwiche C.F."/>
            <person name="Dyhrman S.T."/>
            <person name="Glockner G."/>
            <person name="John U."/>
            <person name="Richards T."/>
            <person name="Worden A.Z."/>
            <person name="Zhang X."/>
            <person name="Grigoriev I.V."/>
            <person name="Allen A.E."/>
            <person name="Bidle K."/>
            <person name="Borodovsky M."/>
            <person name="Bowler C."/>
            <person name="Brownlee C."/>
            <person name="Cock J.M."/>
            <person name="Elias M."/>
            <person name="Gladyshev V.N."/>
            <person name="Groth M."/>
            <person name="Guda C."/>
            <person name="Hadaegh A."/>
            <person name="Iglesias-Rodriguez M.D."/>
            <person name="Jenkins J."/>
            <person name="Jones B.M."/>
            <person name="Lawson T."/>
            <person name="Leese F."/>
            <person name="Lindquist E."/>
            <person name="Lobanov A."/>
            <person name="Lomsadze A."/>
            <person name="Malik S.B."/>
            <person name="Marsh M.E."/>
            <person name="Mackinder L."/>
            <person name="Mock T."/>
            <person name="Mueller-Roeber B."/>
            <person name="Pagarete A."/>
            <person name="Parker M."/>
            <person name="Probert I."/>
            <person name="Quesneville H."/>
            <person name="Raines C."/>
            <person name="Rensing S.A."/>
            <person name="Riano-Pachon D.M."/>
            <person name="Richier S."/>
            <person name="Rokitta S."/>
            <person name="Shiraiwa Y."/>
            <person name="Soanes D.M."/>
            <person name="van der Giezen M."/>
            <person name="Wahlund T.M."/>
            <person name="Williams B."/>
            <person name="Wilson W."/>
            <person name="Wolfe G."/>
            <person name="Wurch L.L."/>
        </authorList>
    </citation>
    <scope>NUCLEOTIDE SEQUENCE</scope>
</reference>
<accession>A0A0D3JGE2</accession>
<dbReference type="GO" id="GO:0005524">
    <property type="term" value="F:ATP binding"/>
    <property type="evidence" value="ECO:0007669"/>
    <property type="project" value="UniProtKB-UniRule"/>
</dbReference>
<dbReference type="STRING" id="2903.R1CJ42"/>
<feature type="binding site" evidence="3">
    <location>
        <position position="43"/>
    </location>
    <ligand>
        <name>ATP</name>
        <dbReference type="ChEBI" id="CHEBI:30616"/>
    </ligand>
</feature>
<dbReference type="Pfam" id="PF00069">
    <property type="entry name" value="Pkinase"/>
    <property type="match status" value="1"/>
</dbReference>
<keyword evidence="4" id="KW-0418">Kinase</keyword>
<keyword evidence="4" id="KW-0723">Serine/threonine-protein kinase</keyword>
<evidence type="ECO:0000259" key="5">
    <source>
        <dbReference type="PROSITE" id="PS50011"/>
    </source>
</evidence>
<keyword evidence="7" id="KW-1185">Reference proteome</keyword>
<comment type="similarity">
    <text evidence="4">Belongs to the protein kinase superfamily.</text>
</comment>
<dbReference type="Proteomes" id="UP000013827">
    <property type="component" value="Unassembled WGS sequence"/>
</dbReference>
<evidence type="ECO:0000256" key="4">
    <source>
        <dbReference type="RuleBase" id="RU000304"/>
    </source>
</evidence>
<dbReference type="Gene3D" id="1.10.510.10">
    <property type="entry name" value="Transferase(Phosphotransferase) domain 1"/>
    <property type="match status" value="2"/>
</dbReference>
<dbReference type="KEGG" id="ehx:EMIHUDRAFT_419013"/>
<dbReference type="InterPro" id="IPR000719">
    <property type="entry name" value="Prot_kinase_dom"/>
</dbReference>
<dbReference type="GO" id="GO:0004674">
    <property type="term" value="F:protein serine/threonine kinase activity"/>
    <property type="evidence" value="ECO:0007669"/>
    <property type="project" value="UniProtKB-KW"/>
</dbReference>
<evidence type="ECO:0000256" key="3">
    <source>
        <dbReference type="PROSITE-ProRule" id="PRU10141"/>
    </source>
</evidence>
<proteinExistence type="inferred from homology"/>
<dbReference type="EnsemblProtists" id="EOD22577">
    <property type="protein sequence ID" value="EOD22577"/>
    <property type="gene ID" value="EMIHUDRAFT_419013"/>
</dbReference>
<evidence type="ECO:0000313" key="7">
    <source>
        <dbReference type="Proteomes" id="UP000013827"/>
    </source>
</evidence>
<reference evidence="6" key="2">
    <citation type="submission" date="2024-10" db="UniProtKB">
        <authorList>
            <consortium name="EnsemblProtists"/>
        </authorList>
    </citation>
    <scope>IDENTIFICATION</scope>
</reference>
<feature type="domain" description="Protein kinase" evidence="5">
    <location>
        <begin position="14"/>
        <end position="255"/>
    </location>
</feature>
<dbReference type="InterPro" id="IPR017441">
    <property type="entry name" value="Protein_kinase_ATP_BS"/>
</dbReference>
<name>A0A0D3JGE2_EMIH1</name>
<keyword evidence="2 3" id="KW-0067">ATP-binding</keyword>